<gene>
    <name evidence="2" type="ORF">GKE73_02920</name>
</gene>
<evidence type="ECO:0000259" key="1">
    <source>
        <dbReference type="Pfam" id="PF19077"/>
    </source>
</evidence>
<dbReference type="InterPro" id="IPR013783">
    <property type="entry name" value="Ig-like_fold"/>
</dbReference>
<dbReference type="Proteomes" id="UP000446658">
    <property type="component" value="Unassembled WGS sequence"/>
</dbReference>
<dbReference type="InterPro" id="IPR044016">
    <property type="entry name" value="Big_13"/>
</dbReference>
<accession>A0A844GCJ9</accession>
<dbReference type="Pfam" id="PF19077">
    <property type="entry name" value="Big_13"/>
    <property type="match status" value="1"/>
</dbReference>
<feature type="domain" description="Bacterial Ig-like" evidence="1">
    <location>
        <begin position="245"/>
        <end position="311"/>
    </location>
</feature>
<name>A0A844GCJ9_9NEIS</name>
<dbReference type="AlphaFoldDB" id="A0A844GCJ9"/>
<dbReference type="Gene3D" id="2.60.40.10">
    <property type="entry name" value="Immunoglobulins"/>
    <property type="match status" value="1"/>
</dbReference>
<dbReference type="RefSeq" id="WP_230369120.1">
    <property type="nucleotide sequence ID" value="NZ_WLYX01000001.1"/>
</dbReference>
<protein>
    <recommendedName>
        <fullName evidence="1">Bacterial Ig-like domain-containing protein</fullName>
    </recommendedName>
</protein>
<proteinExistence type="predicted"/>
<reference evidence="2 3" key="1">
    <citation type="submission" date="2019-11" db="EMBL/GenBank/DDBJ databases">
        <title>Draft genome sequence of Paludibacterium sp. dN18-1.</title>
        <authorList>
            <person name="Im W.-T."/>
        </authorList>
    </citation>
    <scope>NUCLEOTIDE SEQUENCE [LARGE SCALE GENOMIC DNA]</scope>
    <source>
        <strain evidence="3">dN 18-1</strain>
    </source>
</reference>
<dbReference type="EMBL" id="WLYX01000001">
    <property type="protein sequence ID" value="MTD32637.1"/>
    <property type="molecule type" value="Genomic_DNA"/>
</dbReference>
<sequence length="601" mass="63704">MMFGLTTLGQAPFGTAGGESITGETVSLPVSVTVSHAVSDYAGARDIRVQLGGADVSDRITGEVVIEAEESMSRVASLKLVSQGDTLAGLAGASLRIEVKPTAASAWVRRFTGTVAVPDFDPDNGLITLHATDGRRDMLAGSSRADIDALIGGYWSRAVFPRYADSLQYANDRLSTVAAALDLDVYGNPRLTPWAGLSPSLVVTDAQVLDGSLTIHPVARQSVINCITNDNKSVQDIRTTSICQLSDGKAVTMATMPTISGTAVPGMTITVELAGQKLAAVAGAGGAWSVKVAKPLADGRYTPKVTLTSGAVSCVMWGTPFRVARDGKGSAVTGESAREVVTDCSFQYRYPRLHEYRRTYTWSMGMSYAEYAKGNNGKPYKLPEKSLFKSAVESSGWKLLSEFYTPPLQGGVHYVGYIDSSGNVHSGDTVPDDAVAVLKYNNDYTGKPEDDPRCESAVIAIAKRIVQTLTERWRITVTAPDSIAALGNLKQQGQTASLDATGGFDASAWVDSTTMLPDVKNTSADLVDLAGASRADATLALQTLAAIARRKILLSHRATRVKFGLPANPVVDLDRAIHVDSAVLGATGKVYRLTEHYDLSA</sequence>
<evidence type="ECO:0000313" key="2">
    <source>
        <dbReference type="EMBL" id="MTD32637.1"/>
    </source>
</evidence>
<evidence type="ECO:0000313" key="3">
    <source>
        <dbReference type="Proteomes" id="UP000446658"/>
    </source>
</evidence>
<comment type="caution">
    <text evidence="2">The sequence shown here is derived from an EMBL/GenBank/DDBJ whole genome shotgun (WGS) entry which is preliminary data.</text>
</comment>
<organism evidence="2 3">
    <name type="scientific">Paludibacterium denitrificans</name>
    <dbReference type="NCBI Taxonomy" id="2675226"/>
    <lineage>
        <taxon>Bacteria</taxon>
        <taxon>Pseudomonadati</taxon>
        <taxon>Pseudomonadota</taxon>
        <taxon>Betaproteobacteria</taxon>
        <taxon>Neisseriales</taxon>
        <taxon>Chromobacteriaceae</taxon>
        <taxon>Paludibacterium</taxon>
    </lineage>
</organism>
<keyword evidence="3" id="KW-1185">Reference proteome</keyword>